<feature type="compositionally biased region" description="Basic residues" evidence="1">
    <location>
        <begin position="21"/>
        <end position="34"/>
    </location>
</feature>
<evidence type="ECO:0000313" key="2">
    <source>
        <dbReference type="EMBL" id="QIW97303.1"/>
    </source>
</evidence>
<dbReference type="AlphaFoldDB" id="A0A6H0XRE7"/>
<feature type="compositionally biased region" description="Low complexity" evidence="1">
    <location>
        <begin position="294"/>
        <end position="309"/>
    </location>
</feature>
<feature type="compositionally biased region" description="Basic and acidic residues" evidence="1">
    <location>
        <begin position="638"/>
        <end position="647"/>
    </location>
</feature>
<dbReference type="Proteomes" id="UP000503462">
    <property type="component" value="Chromosome 2"/>
</dbReference>
<reference evidence="2 3" key="1">
    <citation type="journal article" date="2016" name="Sci. Rep.">
        <title>Peltaster fructicola genome reveals evolution from an invasive phytopathogen to an ectophytic parasite.</title>
        <authorList>
            <person name="Xu C."/>
            <person name="Chen H."/>
            <person name="Gleason M.L."/>
            <person name="Xu J.R."/>
            <person name="Liu H."/>
            <person name="Zhang R."/>
            <person name="Sun G."/>
        </authorList>
    </citation>
    <scope>NUCLEOTIDE SEQUENCE [LARGE SCALE GENOMIC DNA]</scope>
    <source>
        <strain evidence="2 3">LNHT1506</strain>
    </source>
</reference>
<evidence type="ECO:0000313" key="3">
    <source>
        <dbReference type="Proteomes" id="UP000503462"/>
    </source>
</evidence>
<feature type="compositionally biased region" description="Basic and acidic residues" evidence="1">
    <location>
        <begin position="685"/>
        <end position="697"/>
    </location>
</feature>
<feature type="compositionally biased region" description="Basic and acidic residues" evidence="1">
    <location>
        <begin position="335"/>
        <end position="349"/>
    </location>
</feature>
<dbReference type="OrthoDB" id="3946221at2759"/>
<feature type="compositionally biased region" description="Acidic residues" evidence="1">
    <location>
        <begin position="664"/>
        <end position="675"/>
    </location>
</feature>
<feature type="region of interest" description="Disordered" evidence="1">
    <location>
        <begin position="335"/>
        <end position="767"/>
    </location>
</feature>
<feature type="compositionally biased region" description="Acidic residues" evidence="1">
    <location>
        <begin position="69"/>
        <end position="83"/>
    </location>
</feature>
<feature type="region of interest" description="Disordered" evidence="1">
    <location>
        <begin position="1"/>
        <end position="141"/>
    </location>
</feature>
<dbReference type="EMBL" id="CP051140">
    <property type="protein sequence ID" value="QIW97303.1"/>
    <property type="molecule type" value="Genomic_DNA"/>
</dbReference>
<feature type="compositionally biased region" description="Polar residues" evidence="1">
    <location>
        <begin position="612"/>
        <end position="621"/>
    </location>
</feature>
<evidence type="ECO:0000256" key="1">
    <source>
        <dbReference type="SAM" id="MobiDB-lite"/>
    </source>
</evidence>
<keyword evidence="3" id="KW-1185">Reference proteome</keyword>
<feature type="compositionally biased region" description="Polar residues" evidence="1">
    <location>
        <begin position="391"/>
        <end position="405"/>
    </location>
</feature>
<name>A0A6H0XRE7_9PEZI</name>
<gene>
    <name evidence="2" type="ORF">AMS68_002821</name>
</gene>
<feature type="compositionally biased region" description="Pro residues" evidence="1">
    <location>
        <begin position="755"/>
        <end position="767"/>
    </location>
</feature>
<proteinExistence type="predicted"/>
<feature type="compositionally biased region" description="Basic and acidic residues" evidence="1">
    <location>
        <begin position="595"/>
        <end position="611"/>
    </location>
</feature>
<feature type="compositionally biased region" description="Acidic residues" evidence="1">
    <location>
        <begin position="448"/>
        <end position="487"/>
    </location>
</feature>
<organism evidence="2 3">
    <name type="scientific">Peltaster fructicola</name>
    <dbReference type="NCBI Taxonomy" id="286661"/>
    <lineage>
        <taxon>Eukaryota</taxon>
        <taxon>Fungi</taxon>
        <taxon>Dikarya</taxon>
        <taxon>Ascomycota</taxon>
        <taxon>Pezizomycotina</taxon>
        <taxon>Dothideomycetes</taxon>
        <taxon>Dothideomycetes incertae sedis</taxon>
        <taxon>Peltaster</taxon>
    </lineage>
</organism>
<feature type="region of interest" description="Disordered" evidence="1">
    <location>
        <begin position="265"/>
        <end position="312"/>
    </location>
</feature>
<protein>
    <submittedName>
        <fullName evidence="2">Uncharacterized protein</fullName>
    </submittedName>
</protein>
<sequence>MSAQARSPWRLRPPIEARTQHSPRARRRHARQERRRLAGLDAITGRPLTADATDSPRKRRRLNSSREDDHEDDYEDADIDDDSHEGLVSLEKPAAARYRSVDFDDNIEPQSQEPETRSPQQRFSPSNDGSDGSVGYDAPKDVAGAFPREMAGETTMANEEFTLISGHSLASLKANNSLLATVDDFEPSHLDTVTANSNASQIRPSLYPDVTRLTPRAVAASKEVRNSVAARNENGLRDHDAMSWQPTGRSQHVEHYAVRDTVDRGSTRAYGSPSQRIRSQAREMGSSARHSSYQVPVSSQRQRAQVSSVTKPTVYQPQFSGAALDFDDIWAEEASRSLQDDAQRSHEKAQANTFVPPIFSDEPQPPRRSKIPSTWRKSSGIELSYADSPRSVRQSSQAAATNQDGTYMAVASNGRDERVSTPPSSDNGDPIDDDGSEDGQYAVHDVQEADQEVLEDDFDEQGPLEDDFDNQGALEDNDQGIDDEQEADSSQQSGADDAAQEESELTNPDAAATQLQGVRDKRGNSPATPRSVRDGEDSENQGSGLLWHSNMPTLFSRPPIRPRRPKSDAKVNLSEILRMDMSETAIVPSQSQTDARPDRDHRSLQQHRQERSSSAAANDISSPLARSLFKSSRPVGKATEHPYDPDRGLPAPHISIKRKRDDQPPAEEDMSEQDGEPTRSYQENLNKESPTKLRVDFNDSSLINPGIDLHNYQRKNSPLFDRDPTESPQQAVVTAKPAKKKRKMARPGQPQPALVKPPIPISAPDLAAPPPGLLSRLATSLVCSGETQRTDLCRAASQC</sequence>
<feature type="compositionally biased region" description="Polar residues" evidence="1">
    <location>
        <begin position="108"/>
        <end position="130"/>
    </location>
</feature>
<accession>A0A6H0XRE7</accession>